<gene>
    <name evidence="1" type="ORF">INT80_02290</name>
</gene>
<organism evidence="1">
    <name type="scientific">Gallibacterium anatis</name>
    <dbReference type="NCBI Taxonomy" id="750"/>
    <lineage>
        <taxon>Bacteria</taxon>
        <taxon>Pseudomonadati</taxon>
        <taxon>Pseudomonadota</taxon>
        <taxon>Gammaproteobacteria</taxon>
        <taxon>Pasteurellales</taxon>
        <taxon>Pasteurellaceae</taxon>
        <taxon>Gallibacterium</taxon>
    </lineage>
</organism>
<dbReference type="AlphaFoldDB" id="A0A930UW36"/>
<comment type="caution">
    <text evidence="1">The sequence shown here is derived from an EMBL/GenBank/DDBJ whole genome shotgun (WGS) entry which is preliminary data.</text>
</comment>
<dbReference type="EMBL" id="JADION010000004">
    <property type="protein sequence ID" value="MBF4102271.1"/>
    <property type="molecule type" value="Genomic_DNA"/>
</dbReference>
<name>A0A930UW36_9PAST</name>
<proteinExistence type="predicted"/>
<sequence length="97" mass="10708">MQRNGYSYRGEDGKTYQSGAYSAVHKADFVGNKWGLGLVGNNEVTGGNCWICYSHSSYFAEVPSKYLKDTQDNIIKDEAGTPKKTVIIKIILKLGVL</sequence>
<protein>
    <submittedName>
        <fullName evidence="1">Filamentous hemagglutinin</fullName>
    </submittedName>
</protein>
<accession>A0A930UW36</accession>
<evidence type="ECO:0000313" key="1">
    <source>
        <dbReference type="EMBL" id="MBF4102271.1"/>
    </source>
</evidence>
<reference evidence="1" key="1">
    <citation type="submission" date="2020-11" db="EMBL/GenBank/DDBJ databases">
        <title>Gallibacterium anatis 1637, full genome, WGS.</title>
        <authorList>
            <person name="Laishevtcev A.I."/>
            <person name="Yakimova E.A."/>
            <person name="Petkovich D."/>
            <person name="Stepanova T.V."/>
            <person name="Kalendr R.S."/>
            <person name="Rubalsky E.O."/>
            <person name="Zulkarneev E.R."/>
            <person name="Aleshkin A.V."/>
        </authorList>
    </citation>
    <scope>NUCLEOTIDE SEQUENCE</scope>
    <source>
        <strain evidence="1">1637</strain>
    </source>
</reference>